<keyword evidence="1" id="KW-0472">Membrane</keyword>
<reference evidence="2" key="1">
    <citation type="submission" date="2021-02" db="EMBL/GenBank/DDBJ databases">
        <authorList>
            <person name="Nowell W R."/>
        </authorList>
    </citation>
    <scope>NUCLEOTIDE SEQUENCE</scope>
</reference>
<sequence length="177" mass="20048">MELIHRIFNSLDEQTIILSLRYVCKRIYTITNVYDCYKLNFESILKSNFDRICQFIQPENVILLTLSDEHITSAPDLHIIHLRQLVPEKPLLELPFEDAPLFPKIQSSSKGWYFQKRFVIPIGILVLVCIIAAVVGSVIGSKNGNKTADCAASNEQILPQTLGIRDESVLLGTHLLN</sequence>
<keyword evidence="1" id="KW-1133">Transmembrane helix</keyword>
<evidence type="ECO:0000313" key="2">
    <source>
        <dbReference type="EMBL" id="CAF0985706.1"/>
    </source>
</evidence>
<accession>A0A814FPB5</accession>
<name>A0A814FPB5_9BILA</name>
<protein>
    <recommendedName>
        <fullName evidence="4">F-box domain-containing protein</fullName>
    </recommendedName>
</protein>
<evidence type="ECO:0008006" key="4">
    <source>
        <dbReference type="Google" id="ProtNLM"/>
    </source>
</evidence>
<feature type="transmembrane region" description="Helical" evidence="1">
    <location>
        <begin position="118"/>
        <end position="139"/>
    </location>
</feature>
<evidence type="ECO:0000256" key="1">
    <source>
        <dbReference type="SAM" id="Phobius"/>
    </source>
</evidence>
<evidence type="ECO:0000313" key="3">
    <source>
        <dbReference type="Proteomes" id="UP000663864"/>
    </source>
</evidence>
<dbReference type="EMBL" id="CAJNOT010000449">
    <property type="protein sequence ID" value="CAF0985706.1"/>
    <property type="molecule type" value="Genomic_DNA"/>
</dbReference>
<gene>
    <name evidence="2" type="ORF">ZHD862_LOCUS11747</name>
</gene>
<proteinExistence type="predicted"/>
<comment type="caution">
    <text evidence="2">The sequence shown here is derived from an EMBL/GenBank/DDBJ whole genome shotgun (WGS) entry which is preliminary data.</text>
</comment>
<organism evidence="2 3">
    <name type="scientific">Rotaria sordida</name>
    <dbReference type="NCBI Taxonomy" id="392033"/>
    <lineage>
        <taxon>Eukaryota</taxon>
        <taxon>Metazoa</taxon>
        <taxon>Spiralia</taxon>
        <taxon>Gnathifera</taxon>
        <taxon>Rotifera</taxon>
        <taxon>Eurotatoria</taxon>
        <taxon>Bdelloidea</taxon>
        <taxon>Philodinida</taxon>
        <taxon>Philodinidae</taxon>
        <taxon>Rotaria</taxon>
    </lineage>
</organism>
<dbReference type="AlphaFoldDB" id="A0A814FPB5"/>
<dbReference type="Proteomes" id="UP000663864">
    <property type="component" value="Unassembled WGS sequence"/>
</dbReference>
<keyword evidence="1" id="KW-0812">Transmembrane</keyword>